<evidence type="ECO:0000313" key="4">
    <source>
        <dbReference type="Proteomes" id="UP000570517"/>
    </source>
</evidence>
<keyword evidence="4" id="KW-1185">Reference proteome</keyword>
<feature type="transmembrane region" description="Helical" evidence="2">
    <location>
        <begin position="213"/>
        <end position="234"/>
    </location>
</feature>
<keyword evidence="2" id="KW-0812">Transmembrane</keyword>
<feature type="transmembrane region" description="Helical" evidence="2">
    <location>
        <begin position="113"/>
        <end position="135"/>
    </location>
</feature>
<gene>
    <name evidence="3" type="ORF">HLY00_4080</name>
</gene>
<comment type="caution">
    <text evidence="3">The sequence shown here is derived from an EMBL/GenBank/DDBJ whole genome shotgun (WGS) entry which is preliminary data.</text>
</comment>
<feature type="transmembrane region" description="Helical" evidence="2">
    <location>
        <begin position="246"/>
        <end position="264"/>
    </location>
</feature>
<dbReference type="AlphaFoldDB" id="A0A850PTU1"/>
<feature type="transmembrane region" description="Helical" evidence="2">
    <location>
        <begin position="147"/>
        <end position="168"/>
    </location>
</feature>
<reference evidence="3 4" key="1">
    <citation type="submission" date="2020-05" db="EMBL/GenBank/DDBJ databases">
        <title>Draft genome sequence of Mycobacterium hippocampi DL, isolated from European seabass, Dicentrarchus labrax, reared in fish farms.</title>
        <authorList>
            <person name="Stathopoulou P."/>
            <person name="Asimakis E."/>
            <person name="Tzokas K."/>
            <person name="Batargias C."/>
            <person name="Tsiamis G."/>
        </authorList>
    </citation>
    <scope>NUCLEOTIDE SEQUENCE [LARGE SCALE GENOMIC DNA]</scope>
    <source>
        <strain evidence="3 4">DL</strain>
    </source>
</reference>
<keyword evidence="2" id="KW-1133">Transmembrane helix</keyword>
<accession>A0A850PTU1</accession>
<organism evidence="3 4">
    <name type="scientific">Mycolicibacterium hippocampi</name>
    <dbReference type="NCBI Taxonomy" id="659824"/>
    <lineage>
        <taxon>Bacteria</taxon>
        <taxon>Bacillati</taxon>
        <taxon>Actinomycetota</taxon>
        <taxon>Actinomycetes</taxon>
        <taxon>Mycobacteriales</taxon>
        <taxon>Mycobacteriaceae</taxon>
        <taxon>Mycolicibacterium</taxon>
    </lineage>
</organism>
<evidence type="ECO:0000256" key="1">
    <source>
        <dbReference type="SAM" id="MobiDB-lite"/>
    </source>
</evidence>
<feature type="transmembrane region" description="Helical" evidence="2">
    <location>
        <begin position="180"/>
        <end position="201"/>
    </location>
</feature>
<sequence>MLSDLQSGGGGIARTDHEVDEQSIPGSTTVGGSPEISTEPRTVPSGRAPRRRRRRRWHDTVLAGIGAPAEYAGQQDRVLRLRLCAWTMIGIVCLVAAQWLQPDQGSLFAFPSSPAAAISLVFGFIGLWLVPGLWMSAVVMRTGAGPAAWMGTRIATTLIWYSAVGPVIHQVGQGARVTTGGIVLATTATTACVALGVLLGLSRRPMRRWLRILLPAVIGAACAQVVISASMWFWTHDMNYAHIRRLEWLIAFGCAILVTVGALLRPKLPQTRTIANTRAVLFSFGVVVATCLSLAVANMNWSPAQRMPSAFGIEQVPALPGADLAFSLTAIGAEGPRLMRQAEFSAADESGRPVPVQLRSVGADGTASRAVLLVEMPPGSQSVLCRPDRPAKITVGDRITGVRMQAVIPERWCAG</sequence>
<dbReference type="EMBL" id="JABFYL010000049">
    <property type="protein sequence ID" value="NVN53729.1"/>
    <property type="molecule type" value="Genomic_DNA"/>
</dbReference>
<protein>
    <recommendedName>
        <fullName evidence="5">Transmembrane protein</fullName>
    </recommendedName>
</protein>
<feature type="compositionally biased region" description="Polar residues" evidence="1">
    <location>
        <begin position="24"/>
        <end position="40"/>
    </location>
</feature>
<evidence type="ECO:0000256" key="2">
    <source>
        <dbReference type="SAM" id="Phobius"/>
    </source>
</evidence>
<name>A0A850PTU1_9MYCO</name>
<feature type="transmembrane region" description="Helical" evidence="2">
    <location>
        <begin position="83"/>
        <end position="101"/>
    </location>
</feature>
<proteinExistence type="predicted"/>
<feature type="transmembrane region" description="Helical" evidence="2">
    <location>
        <begin position="276"/>
        <end position="297"/>
    </location>
</feature>
<keyword evidence="2" id="KW-0472">Membrane</keyword>
<evidence type="ECO:0008006" key="5">
    <source>
        <dbReference type="Google" id="ProtNLM"/>
    </source>
</evidence>
<evidence type="ECO:0000313" key="3">
    <source>
        <dbReference type="EMBL" id="NVN53729.1"/>
    </source>
</evidence>
<feature type="region of interest" description="Disordered" evidence="1">
    <location>
        <begin position="1"/>
        <end position="55"/>
    </location>
</feature>
<dbReference type="Proteomes" id="UP000570517">
    <property type="component" value="Unassembled WGS sequence"/>
</dbReference>